<keyword evidence="1" id="KW-1133">Transmembrane helix</keyword>
<organism evidence="2 3">
    <name type="scientific">Caenorhabditis tropicalis</name>
    <dbReference type="NCBI Taxonomy" id="1561998"/>
    <lineage>
        <taxon>Eukaryota</taxon>
        <taxon>Metazoa</taxon>
        <taxon>Ecdysozoa</taxon>
        <taxon>Nematoda</taxon>
        <taxon>Chromadorea</taxon>
        <taxon>Rhabditida</taxon>
        <taxon>Rhabditina</taxon>
        <taxon>Rhabditomorpha</taxon>
        <taxon>Rhabditoidea</taxon>
        <taxon>Rhabditidae</taxon>
        <taxon>Peloderinae</taxon>
        <taxon>Caenorhabditis</taxon>
    </lineage>
</organism>
<evidence type="ECO:0000313" key="2">
    <source>
        <dbReference type="Proteomes" id="UP000095282"/>
    </source>
</evidence>
<reference evidence="3" key="1">
    <citation type="submission" date="2016-11" db="UniProtKB">
        <authorList>
            <consortium name="WormBaseParasite"/>
        </authorList>
    </citation>
    <scope>IDENTIFICATION</scope>
</reference>
<protein>
    <submittedName>
        <fullName evidence="3">7TM_GPCR_Srx domain-containing protein</fullName>
    </submittedName>
</protein>
<keyword evidence="2" id="KW-1185">Reference proteome</keyword>
<keyword evidence="1" id="KW-0472">Membrane</keyword>
<feature type="transmembrane region" description="Helical" evidence="1">
    <location>
        <begin position="146"/>
        <end position="162"/>
    </location>
</feature>
<dbReference type="Proteomes" id="UP000095282">
    <property type="component" value="Unplaced"/>
</dbReference>
<keyword evidence="1" id="KW-0812">Transmembrane</keyword>
<evidence type="ECO:0000256" key="1">
    <source>
        <dbReference type="SAM" id="Phobius"/>
    </source>
</evidence>
<evidence type="ECO:0000313" key="3">
    <source>
        <dbReference type="WBParaSite" id="Csp11.Scaffold629.g14765.t1"/>
    </source>
</evidence>
<sequence>MDRQLEEDFAVRWVSFQLLPSSKIVLICRKQCGSVDRSDLAGSSNPYIYQVAVSDVVVINIICIYFGATILSQLIWNLRNHRLAQFHSNFIKKCCEERLVMSSSSILFVFILEQLYCYSGTGSFGIIESHNFTLILLKNVVKSGDVIVINIICVYYGAAILLQRHWKLRINRLTQFHSIFNEERCE</sequence>
<feature type="transmembrane region" description="Helical" evidence="1">
    <location>
        <begin position="56"/>
        <end position="78"/>
    </location>
</feature>
<name>A0A1I7U4H6_9PELO</name>
<dbReference type="AlphaFoldDB" id="A0A1I7U4H6"/>
<feature type="transmembrane region" description="Helical" evidence="1">
    <location>
        <begin position="99"/>
        <end position="126"/>
    </location>
</feature>
<accession>A0A1I7U4H6</accession>
<proteinExistence type="predicted"/>
<dbReference type="WBParaSite" id="Csp11.Scaffold629.g14765.t1">
    <property type="protein sequence ID" value="Csp11.Scaffold629.g14765.t1"/>
    <property type="gene ID" value="Csp11.Scaffold629.g14765"/>
</dbReference>